<evidence type="ECO:0000256" key="10">
    <source>
        <dbReference type="SAM" id="Coils"/>
    </source>
</evidence>
<evidence type="ECO:0000256" key="9">
    <source>
        <dbReference type="RuleBase" id="RU365093"/>
    </source>
</evidence>
<evidence type="ECO:0000313" key="14">
    <source>
        <dbReference type="Proteomes" id="UP000241229"/>
    </source>
</evidence>
<keyword evidence="3 9" id="KW-0813">Transport</keyword>
<dbReference type="GO" id="GO:0005886">
    <property type="term" value="C:plasma membrane"/>
    <property type="evidence" value="ECO:0007669"/>
    <property type="project" value="UniProtKB-SubCell"/>
</dbReference>
<evidence type="ECO:0000256" key="7">
    <source>
        <dbReference type="ARBA" id="ARBA00022989"/>
    </source>
</evidence>
<dbReference type="InterPro" id="IPR058781">
    <property type="entry name" value="HH_AprE-like"/>
</dbReference>
<organism evidence="13 14">
    <name type="scientific">Kumtagia ephedrae</name>
    <dbReference type="NCBI Taxonomy" id="2116701"/>
    <lineage>
        <taxon>Bacteria</taxon>
        <taxon>Pseudomonadati</taxon>
        <taxon>Pseudomonadota</taxon>
        <taxon>Alphaproteobacteria</taxon>
        <taxon>Hyphomicrobiales</taxon>
        <taxon>Phyllobacteriaceae</taxon>
        <taxon>Kumtagia</taxon>
    </lineage>
</organism>
<dbReference type="Pfam" id="PF26002">
    <property type="entry name" value="Beta-barrel_AprE"/>
    <property type="match status" value="1"/>
</dbReference>
<evidence type="ECO:0000259" key="12">
    <source>
        <dbReference type="Pfam" id="PF26002"/>
    </source>
</evidence>
<evidence type="ECO:0000256" key="1">
    <source>
        <dbReference type="ARBA" id="ARBA00004377"/>
    </source>
</evidence>
<protein>
    <recommendedName>
        <fullName evidence="9">Membrane fusion protein (MFP) family protein</fullName>
    </recommendedName>
</protein>
<dbReference type="RefSeq" id="WP_106774036.1">
    <property type="nucleotide sequence ID" value="NZ_PXYK01000021.1"/>
</dbReference>
<comment type="similarity">
    <text evidence="2 9">Belongs to the membrane fusion protein (MFP) (TC 8.A.1) family.</text>
</comment>
<keyword evidence="8" id="KW-0472">Membrane</keyword>
<dbReference type="GO" id="GO:0015031">
    <property type="term" value="P:protein transport"/>
    <property type="evidence" value="ECO:0007669"/>
    <property type="project" value="InterPro"/>
</dbReference>
<keyword evidence="6" id="KW-0812">Transmembrane</keyword>
<evidence type="ECO:0000256" key="4">
    <source>
        <dbReference type="ARBA" id="ARBA00022475"/>
    </source>
</evidence>
<dbReference type="InterPro" id="IPR058982">
    <property type="entry name" value="Beta-barrel_AprE"/>
</dbReference>
<dbReference type="PRINTS" id="PR01490">
    <property type="entry name" value="RTXTOXIND"/>
</dbReference>
<dbReference type="PANTHER" id="PTHR30386:SF17">
    <property type="entry name" value="ALKALINE PROTEASE SECRETION PROTEIN APRE"/>
    <property type="match status" value="1"/>
</dbReference>
<dbReference type="InterPro" id="IPR050739">
    <property type="entry name" value="MFP"/>
</dbReference>
<dbReference type="AlphaFoldDB" id="A0A2P7S207"/>
<keyword evidence="10" id="KW-0175">Coiled coil</keyword>
<comment type="subcellular location">
    <subcellularLocation>
        <location evidence="1 9">Cell inner membrane</location>
        <topology evidence="1 9">Single-pass membrane protein</topology>
    </subcellularLocation>
</comment>
<evidence type="ECO:0000256" key="3">
    <source>
        <dbReference type="ARBA" id="ARBA00022448"/>
    </source>
</evidence>
<dbReference type="Gene3D" id="2.40.50.100">
    <property type="match status" value="1"/>
</dbReference>
<dbReference type="Pfam" id="PF25994">
    <property type="entry name" value="HH_AprE"/>
    <property type="match status" value="1"/>
</dbReference>
<evidence type="ECO:0000313" key="13">
    <source>
        <dbReference type="EMBL" id="PSJ56507.1"/>
    </source>
</evidence>
<evidence type="ECO:0000256" key="8">
    <source>
        <dbReference type="ARBA" id="ARBA00023136"/>
    </source>
</evidence>
<feature type="domain" description="AprE-like beta-barrel" evidence="12">
    <location>
        <begin position="324"/>
        <end position="411"/>
    </location>
</feature>
<comment type="caution">
    <text evidence="13">The sequence shown here is derived from an EMBL/GenBank/DDBJ whole genome shotgun (WGS) entry which is preliminary data.</text>
</comment>
<evidence type="ECO:0000256" key="5">
    <source>
        <dbReference type="ARBA" id="ARBA00022519"/>
    </source>
</evidence>
<dbReference type="EMBL" id="PXYK01000021">
    <property type="protein sequence ID" value="PSJ56507.1"/>
    <property type="molecule type" value="Genomic_DNA"/>
</dbReference>
<evidence type="ECO:0000256" key="2">
    <source>
        <dbReference type="ARBA" id="ARBA00009477"/>
    </source>
</evidence>
<evidence type="ECO:0000259" key="11">
    <source>
        <dbReference type="Pfam" id="PF25994"/>
    </source>
</evidence>
<proteinExistence type="inferred from homology"/>
<dbReference type="NCBIfam" id="TIGR01843">
    <property type="entry name" value="type_I_hlyD"/>
    <property type="match status" value="1"/>
</dbReference>
<feature type="coiled-coil region" evidence="10">
    <location>
        <begin position="218"/>
        <end position="281"/>
    </location>
</feature>
<feature type="domain" description="AprE-like long alpha-helical hairpin" evidence="11">
    <location>
        <begin position="95"/>
        <end position="280"/>
    </location>
</feature>
<gene>
    <name evidence="13" type="ORF">C7I84_20255</name>
</gene>
<reference evidence="13 14" key="1">
    <citation type="submission" date="2018-03" db="EMBL/GenBank/DDBJ databases">
        <title>The draft genome of Mesorhizobium sp. 6GN-30.</title>
        <authorList>
            <person name="Liu L."/>
            <person name="Li L."/>
            <person name="Wang T."/>
            <person name="Zhang X."/>
            <person name="Liang L."/>
        </authorList>
    </citation>
    <scope>NUCLEOTIDE SEQUENCE [LARGE SCALE GENOMIC DNA]</scope>
    <source>
        <strain evidence="13 14">6GN30</strain>
    </source>
</reference>
<name>A0A2P7S207_9HYPH</name>
<keyword evidence="14" id="KW-1185">Reference proteome</keyword>
<dbReference type="PANTHER" id="PTHR30386">
    <property type="entry name" value="MEMBRANE FUSION SUBUNIT OF EMRAB-TOLC MULTIDRUG EFFLUX PUMP"/>
    <property type="match status" value="1"/>
</dbReference>
<accession>A0A2P7S207</accession>
<dbReference type="Proteomes" id="UP000241229">
    <property type="component" value="Unassembled WGS sequence"/>
</dbReference>
<keyword evidence="4 9" id="KW-1003">Cell membrane</keyword>
<dbReference type="OrthoDB" id="9810980at2"/>
<keyword evidence="5 9" id="KW-0997">Cell inner membrane</keyword>
<keyword evidence="7" id="KW-1133">Transmembrane helix</keyword>
<evidence type="ECO:0000256" key="6">
    <source>
        <dbReference type="ARBA" id="ARBA00022692"/>
    </source>
</evidence>
<sequence>MMPKKTPEKSFSPAPYVVAGYATIALAFGVFGTWAATAPLSSGVVAHGVVVVSTNRKVIQHLEGGIVSEITVKDGDVVEAGDVLVRLDPTQAVGNFTVLSERLALLRAAEARLEAESINADDITFPPDIFDPQSTEEPAYIKLHRTLFRDRKATRDGQTSILNARATQLEEESRGLTSQRKSIEDQRGSLVEQIERMEEGQRKGYVSTNHVAQLMRGRMELEGNLGRLIADMAKANEAIAETKLRALQLNQEFVERASTELREVRDQVAEVSERVKQAQDILDRTVIRAPVRGMVQDIKIHTKTGVVRPAEAMMEIVPINDEFIINARVRPMDVDEVMIGGKAEVRFPGFSSRLTPVIFGSVQVLSPDIIMPENPQIEPYYNARISVAEKDIPDTIRGRLQAGMPAEIIVSGGERTLVQYLVKPLTDSFAKGMLEQ</sequence>
<dbReference type="InterPro" id="IPR010129">
    <property type="entry name" value="T1SS_HlyD"/>
</dbReference>